<reference evidence="3 4" key="1">
    <citation type="submission" date="2020-03" db="EMBL/GenBank/DDBJ databases">
        <title>Vagococcus sp. nov., isolated from beetles.</title>
        <authorList>
            <person name="Hyun D.-W."/>
            <person name="Bae J.-W."/>
        </authorList>
    </citation>
    <scope>NUCLEOTIDE SEQUENCE [LARGE SCALE GENOMIC DNA]</scope>
    <source>
        <strain evidence="3 4">HDW17A</strain>
    </source>
</reference>
<dbReference type="PANTHER" id="PTHR38435:SF1">
    <property type="entry name" value="DUF871 DOMAIN-CONTAINING PROTEIN"/>
    <property type="match status" value="1"/>
</dbReference>
<dbReference type="Proteomes" id="UP000500890">
    <property type="component" value="Chromosome"/>
</dbReference>
<dbReference type="RefSeq" id="WP_166006280.1">
    <property type="nucleotide sequence ID" value="NZ_CP049886.1"/>
</dbReference>
<proteinExistence type="predicted"/>
<accession>A0A6G8AKL5</accession>
<dbReference type="EMBL" id="CP049886">
    <property type="protein sequence ID" value="QIL45611.1"/>
    <property type="molecule type" value="Genomic_DNA"/>
</dbReference>
<dbReference type="AlphaFoldDB" id="A0A6G8AKL5"/>
<evidence type="ECO:0000313" key="4">
    <source>
        <dbReference type="Proteomes" id="UP000500890"/>
    </source>
</evidence>
<feature type="domain" description="6-phospho-N-acetylmuramidase C-terminal" evidence="1">
    <location>
        <begin position="247"/>
        <end position="360"/>
    </location>
</feature>
<organism evidence="3 4">
    <name type="scientific">Vagococcus coleopterorum</name>
    <dbReference type="NCBI Taxonomy" id="2714946"/>
    <lineage>
        <taxon>Bacteria</taxon>
        <taxon>Bacillati</taxon>
        <taxon>Bacillota</taxon>
        <taxon>Bacilli</taxon>
        <taxon>Lactobacillales</taxon>
        <taxon>Enterococcaceae</taxon>
        <taxon>Vagococcus</taxon>
    </lineage>
</organism>
<dbReference type="InterPro" id="IPR017853">
    <property type="entry name" value="GH"/>
</dbReference>
<dbReference type="InterPro" id="IPR013785">
    <property type="entry name" value="Aldolase_TIM"/>
</dbReference>
<dbReference type="SUPFAM" id="SSF51445">
    <property type="entry name" value="(Trans)glycosidases"/>
    <property type="match status" value="1"/>
</dbReference>
<dbReference type="Pfam" id="PF19200">
    <property type="entry name" value="MupG_N"/>
    <property type="match status" value="1"/>
</dbReference>
<dbReference type="SUPFAM" id="SSF50891">
    <property type="entry name" value="Cyclophilin-like"/>
    <property type="match status" value="1"/>
</dbReference>
<dbReference type="Gene3D" id="3.20.20.70">
    <property type="entry name" value="Aldolase class I"/>
    <property type="match status" value="1"/>
</dbReference>
<dbReference type="PANTHER" id="PTHR38435">
    <property type="match status" value="1"/>
</dbReference>
<name>A0A6G8AKL5_9ENTE</name>
<feature type="domain" description="6-phospho-N-acetylmuramidase N-terminal" evidence="2">
    <location>
        <begin position="5"/>
        <end position="239"/>
    </location>
</feature>
<dbReference type="Gene3D" id="2.40.100.10">
    <property type="entry name" value="Cyclophilin-like"/>
    <property type="match status" value="1"/>
</dbReference>
<evidence type="ECO:0000313" key="3">
    <source>
        <dbReference type="EMBL" id="QIL45611.1"/>
    </source>
</evidence>
<evidence type="ECO:0000259" key="1">
    <source>
        <dbReference type="Pfam" id="PF05913"/>
    </source>
</evidence>
<keyword evidence="4" id="KW-1185">Reference proteome</keyword>
<protein>
    <submittedName>
        <fullName evidence="3">DUF871 domain-containing protein</fullName>
    </submittedName>
</protein>
<gene>
    <name evidence="3" type="ORF">G7081_00175</name>
</gene>
<dbReference type="KEGG" id="vah:G7081_00175"/>
<dbReference type="InterPro" id="IPR029000">
    <property type="entry name" value="Cyclophilin-like_dom_sf"/>
</dbReference>
<dbReference type="Pfam" id="PF05913">
    <property type="entry name" value="MupG_C"/>
    <property type="match status" value="1"/>
</dbReference>
<dbReference type="InterPro" id="IPR043894">
    <property type="entry name" value="MupG_C"/>
</dbReference>
<dbReference type="InterPro" id="IPR008589">
    <property type="entry name" value="MupG"/>
</dbReference>
<evidence type="ECO:0000259" key="2">
    <source>
        <dbReference type="Pfam" id="PF19200"/>
    </source>
</evidence>
<sequence length="362" mass="41092">MKRELGISIYPDHSVIEEDKVYLKKAADLGYTRLFMSMLEVVDGKDKVREKFQDIIMYARDLGYEVILDIAPSVFGELGISYDDLSFFAELGADGIRLDEGFDGNKESQLTYNPQNLAIELNMSNNVAYLDNILSYEANRPFLYGCHNFYPQRGTALPYDFFIECSQRFKNQGLKTAAFVTASGGNQGPWDVNDGLPTLEMHRDLPIALQATHLFATGLIDVVIIGNGYASDEELAELAAVDRYKLKLNCDVLPTVNQVEKDILSESGHFRRGDITDQVIRSTQVRVKYHDVANPEHNHQQEFKRGDVVIGNDSFGKYKNELHIVLQPHKDDRKNLVGSIPENELFLLDFIKPWSKFELKQP</sequence>
<dbReference type="InterPro" id="IPR043797">
    <property type="entry name" value="MupG_N"/>
</dbReference>